<evidence type="ECO:0000313" key="3">
    <source>
        <dbReference type="Proteomes" id="UP001597476"/>
    </source>
</evidence>
<protein>
    <submittedName>
        <fullName evidence="2">DUF192 domain-containing protein</fullName>
    </submittedName>
</protein>
<comment type="caution">
    <text evidence="2">The sequence shown here is derived from an EMBL/GenBank/DDBJ whole genome shotgun (WGS) entry which is preliminary data.</text>
</comment>
<organism evidence="2 3">
    <name type="scientific">Hyunsoonleella rubra</name>
    <dbReference type="NCBI Taxonomy" id="1737062"/>
    <lineage>
        <taxon>Bacteria</taxon>
        <taxon>Pseudomonadati</taxon>
        <taxon>Bacteroidota</taxon>
        <taxon>Flavobacteriia</taxon>
        <taxon>Flavobacteriales</taxon>
        <taxon>Flavobacteriaceae</taxon>
    </lineage>
</organism>
<evidence type="ECO:0000313" key="2">
    <source>
        <dbReference type="EMBL" id="MFD2727206.1"/>
    </source>
</evidence>
<sequence length="161" mass="18638">MRFKFGIALLVFTLFTLGVASCKQEKPKVQQTEVSFKKEGELQIFSSENDSLKIKLDIEIADTDFDIQTGMMYRKSMKSNHGMLFIFEDERERFFYMKNTRIPLDIIYIDAKKSIVSFQKNAKPFDESSLPSEVPAKYVLEINAGLAEQWELKVGDSLLWN</sequence>
<feature type="chain" id="PRO_5046873710" evidence="1">
    <location>
        <begin position="21"/>
        <end position="161"/>
    </location>
</feature>
<dbReference type="InterPro" id="IPR003795">
    <property type="entry name" value="DUF192"/>
</dbReference>
<dbReference type="EMBL" id="JBHULY010000034">
    <property type="protein sequence ID" value="MFD2727206.1"/>
    <property type="molecule type" value="Genomic_DNA"/>
</dbReference>
<reference evidence="3" key="1">
    <citation type="journal article" date="2019" name="Int. J. Syst. Evol. Microbiol.">
        <title>The Global Catalogue of Microorganisms (GCM) 10K type strain sequencing project: providing services to taxonomists for standard genome sequencing and annotation.</title>
        <authorList>
            <consortium name="The Broad Institute Genomics Platform"/>
            <consortium name="The Broad Institute Genome Sequencing Center for Infectious Disease"/>
            <person name="Wu L."/>
            <person name="Ma J."/>
        </authorList>
    </citation>
    <scope>NUCLEOTIDE SEQUENCE [LARGE SCALE GENOMIC DNA]</scope>
    <source>
        <strain evidence="3">KCTC 42398</strain>
    </source>
</reference>
<name>A0ABW5TGJ0_9FLAO</name>
<dbReference type="PANTHER" id="PTHR37953">
    <property type="entry name" value="UPF0127 PROTEIN MJ1496"/>
    <property type="match status" value="1"/>
</dbReference>
<keyword evidence="1" id="KW-0732">Signal</keyword>
<dbReference type="RefSeq" id="WP_380292843.1">
    <property type="nucleotide sequence ID" value="NZ_JBHULY010000034.1"/>
</dbReference>
<dbReference type="Proteomes" id="UP001597476">
    <property type="component" value="Unassembled WGS sequence"/>
</dbReference>
<gene>
    <name evidence="2" type="ORF">ACFSR8_13370</name>
</gene>
<feature type="signal peptide" evidence="1">
    <location>
        <begin position="1"/>
        <end position="20"/>
    </location>
</feature>
<dbReference type="InterPro" id="IPR038695">
    <property type="entry name" value="Saro_0823-like_sf"/>
</dbReference>
<dbReference type="Pfam" id="PF02643">
    <property type="entry name" value="DUF192"/>
    <property type="match status" value="1"/>
</dbReference>
<proteinExistence type="predicted"/>
<evidence type="ECO:0000256" key="1">
    <source>
        <dbReference type="SAM" id="SignalP"/>
    </source>
</evidence>
<accession>A0ABW5TGJ0</accession>
<keyword evidence="3" id="KW-1185">Reference proteome</keyword>
<dbReference type="PROSITE" id="PS51257">
    <property type="entry name" value="PROKAR_LIPOPROTEIN"/>
    <property type="match status" value="1"/>
</dbReference>
<dbReference type="PANTHER" id="PTHR37953:SF1">
    <property type="entry name" value="UPF0127 PROTEIN MJ1496"/>
    <property type="match status" value="1"/>
</dbReference>
<dbReference type="Gene3D" id="2.60.120.1140">
    <property type="entry name" value="Protein of unknown function DUF192"/>
    <property type="match status" value="1"/>
</dbReference>